<dbReference type="EC" id="3.5.1.44" evidence="3"/>
<dbReference type="InterPro" id="IPR005659">
    <property type="entry name" value="Chemorcpt_Glu_NH3ase_CheD"/>
</dbReference>
<keyword evidence="2 3" id="KW-0378">Hydrolase</keyword>
<accession>A0A975IUY5</accession>
<comment type="catalytic activity">
    <reaction evidence="3">
        <text>L-glutaminyl-[protein] + H2O = L-glutamyl-[protein] + NH4(+)</text>
        <dbReference type="Rhea" id="RHEA:16441"/>
        <dbReference type="Rhea" id="RHEA-COMP:10207"/>
        <dbReference type="Rhea" id="RHEA-COMP:10208"/>
        <dbReference type="ChEBI" id="CHEBI:15377"/>
        <dbReference type="ChEBI" id="CHEBI:28938"/>
        <dbReference type="ChEBI" id="CHEBI:29973"/>
        <dbReference type="ChEBI" id="CHEBI:30011"/>
        <dbReference type="EC" id="3.5.1.44"/>
    </reaction>
</comment>
<dbReference type="RefSeq" id="WP_211938055.1">
    <property type="nucleotide sequence ID" value="NZ_CP073078.1"/>
</dbReference>
<dbReference type="GO" id="GO:0006935">
    <property type="term" value="P:chemotaxis"/>
    <property type="evidence" value="ECO:0007669"/>
    <property type="project" value="UniProtKB-UniRule"/>
</dbReference>
<comment type="function">
    <text evidence="3">Probably deamidates glutamine residues to glutamate on methyl-accepting chemotaxis receptors (MCPs), playing an important role in chemotaxis.</text>
</comment>
<dbReference type="EMBL" id="CP073078">
    <property type="protein sequence ID" value="QUD88004.1"/>
    <property type="molecule type" value="Genomic_DNA"/>
</dbReference>
<name>A0A975IUY5_9CAUL</name>
<dbReference type="SUPFAM" id="SSF64438">
    <property type="entry name" value="CNF1/YfiH-like putative cysteine hydrolases"/>
    <property type="match status" value="1"/>
</dbReference>
<proteinExistence type="inferred from homology"/>
<dbReference type="InterPro" id="IPR011324">
    <property type="entry name" value="Cytotoxic_necrot_fac-like_cat"/>
</dbReference>
<dbReference type="CDD" id="cd16352">
    <property type="entry name" value="CheD"/>
    <property type="match status" value="1"/>
</dbReference>
<evidence type="ECO:0000313" key="5">
    <source>
        <dbReference type="Proteomes" id="UP000676409"/>
    </source>
</evidence>
<evidence type="ECO:0000256" key="2">
    <source>
        <dbReference type="ARBA" id="ARBA00022801"/>
    </source>
</evidence>
<comment type="similarity">
    <text evidence="3">Belongs to the CheD family.</text>
</comment>
<organism evidence="4 5">
    <name type="scientific">Phenylobacterium montanum</name>
    <dbReference type="NCBI Taxonomy" id="2823693"/>
    <lineage>
        <taxon>Bacteria</taxon>
        <taxon>Pseudomonadati</taxon>
        <taxon>Pseudomonadota</taxon>
        <taxon>Alphaproteobacteria</taxon>
        <taxon>Caulobacterales</taxon>
        <taxon>Caulobacteraceae</taxon>
        <taxon>Phenylobacterium</taxon>
    </lineage>
</organism>
<reference evidence="4" key="1">
    <citation type="submission" date="2021-04" db="EMBL/GenBank/DDBJ databases">
        <title>The complete genome sequence of Caulobacter sp. S6.</title>
        <authorList>
            <person name="Tang Y."/>
            <person name="Ouyang W."/>
            <person name="Liu Q."/>
            <person name="Huang B."/>
            <person name="Guo Z."/>
            <person name="Lei P."/>
        </authorList>
    </citation>
    <scope>NUCLEOTIDE SEQUENCE</scope>
    <source>
        <strain evidence="4">S6</strain>
    </source>
</reference>
<evidence type="ECO:0000256" key="1">
    <source>
        <dbReference type="ARBA" id="ARBA00022500"/>
    </source>
</evidence>
<keyword evidence="1 3" id="KW-0145">Chemotaxis</keyword>
<dbReference type="KEGG" id="caul:KCG34_23710"/>
<evidence type="ECO:0000256" key="3">
    <source>
        <dbReference type="HAMAP-Rule" id="MF_01440"/>
    </source>
</evidence>
<dbReference type="Gene3D" id="3.30.1330.200">
    <property type="match status" value="1"/>
</dbReference>
<dbReference type="GO" id="GO:0050568">
    <property type="term" value="F:protein-glutamine glutaminase activity"/>
    <property type="evidence" value="ECO:0007669"/>
    <property type="project" value="UniProtKB-UniRule"/>
</dbReference>
<dbReference type="Pfam" id="PF03975">
    <property type="entry name" value="CheD"/>
    <property type="match status" value="1"/>
</dbReference>
<keyword evidence="5" id="KW-1185">Reference proteome</keyword>
<evidence type="ECO:0000313" key="4">
    <source>
        <dbReference type="EMBL" id="QUD88004.1"/>
    </source>
</evidence>
<gene>
    <name evidence="3" type="primary">cheD</name>
    <name evidence="4" type="ORF">KCG34_23710</name>
</gene>
<dbReference type="HAMAP" id="MF_01440">
    <property type="entry name" value="CheD"/>
    <property type="match status" value="1"/>
</dbReference>
<dbReference type="AlphaFoldDB" id="A0A975IUY5"/>
<protein>
    <recommendedName>
        <fullName evidence="3">Probable chemoreceptor glutamine deamidase CheD</fullName>
        <ecNumber evidence="3">3.5.1.44</ecNumber>
    </recommendedName>
</protein>
<dbReference type="PANTHER" id="PTHR35147:SF2">
    <property type="entry name" value="CHEMORECEPTOR GLUTAMINE DEAMIDASE CHED-RELATED"/>
    <property type="match status" value="1"/>
</dbReference>
<dbReference type="Proteomes" id="UP000676409">
    <property type="component" value="Chromosome"/>
</dbReference>
<dbReference type="InterPro" id="IPR038592">
    <property type="entry name" value="CheD-like_sf"/>
</dbReference>
<sequence length="194" mass="21364">MTSPQLRAAPPEDDYPNARKIAVIQGEYRVVDDPNVVLTTVLGSCVAACMRDPVARVGGMNHFLLANPQNGAAGADQVRYGAYAMELLINDLLKRGARRDRLEVKLFGGAKLFDTLQDIGDSNARFAEQFMRDEGIPVSGGSLRGRSARRVEFWPISGRVRQRMVEDRSVAEQETRLVRRAPPAPADTGAVELW</sequence>
<dbReference type="PANTHER" id="PTHR35147">
    <property type="entry name" value="CHEMORECEPTOR GLUTAMINE DEAMIDASE CHED-RELATED"/>
    <property type="match status" value="1"/>
</dbReference>